<dbReference type="PROSITE" id="PS50110">
    <property type="entry name" value="RESPONSE_REGULATORY"/>
    <property type="match status" value="2"/>
</dbReference>
<dbReference type="InterPro" id="IPR001789">
    <property type="entry name" value="Sig_transdc_resp-reg_receiver"/>
</dbReference>
<dbReference type="Pfam" id="PF01627">
    <property type="entry name" value="Hpt"/>
    <property type="match status" value="1"/>
</dbReference>
<dbReference type="PROSITE" id="PS50113">
    <property type="entry name" value="PAC"/>
    <property type="match status" value="1"/>
</dbReference>
<evidence type="ECO:0000256" key="6">
    <source>
        <dbReference type="ARBA" id="ARBA00022553"/>
    </source>
</evidence>
<dbReference type="Pfam" id="PF01590">
    <property type="entry name" value="GAF"/>
    <property type="match status" value="2"/>
</dbReference>
<dbReference type="CDD" id="cd00088">
    <property type="entry name" value="HPT"/>
    <property type="match status" value="1"/>
</dbReference>
<evidence type="ECO:0000256" key="4">
    <source>
        <dbReference type="ARBA" id="ARBA00012438"/>
    </source>
</evidence>
<dbReference type="SUPFAM" id="SSF47384">
    <property type="entry name" value="Homodimeric domain of signal transducing histidine kinase"/>
    <property type="match status" value="1"/>
</dbReference>
<evidence type="ECO:0000256" key="11">
    <source>
        <dbReference type="ARBA" id="ARBA00022840"/>
    </source>
</evidence>
<dbReference type="Gene3D" id="3.30.450.20">
    <property type="entry name" value="PAS domain"/>
    <property type="match status" value="1"/>
</dbReference>
<protein>
    <recommendedName>
        <fullName evidence="17">Circadian input-output histidine kinase CikA</fullName>
        <ecNumber evidence="4">2.7.13.3</ecNumber>
    </recommendedName>
    <alternativeName>
        <fullName evidence="16">Sensory/regulatory protein RpfC</fullName>
    </alternativeName>
</protein>
<comment type="subunit">
    <text evidence="15">At low DSF concentrations, interacts with RpfF.</text>
</comment>
<dbReference type="GO" id="GO:0000155">
    <property type="term" value="F:phosphorelay sensor kinase activity"/>
    <property type="evidence" value="ECO:0007669"/>
    <property type="project" value="InterPro"/>
</dbReference>
<dbReference type="InterPro" id="IPR003018">
    <property type="entry name" value="GAF"/>
</dbReference>
<evidence type="ECO:0000256" key="10">
    <source>
        <dbReference type="ARBA" id="ARBA00022777"/>
    </source>
</evidence>
<proteinExistence type="inferred from homology"/>
<dbReference type="Pfam" id="PF00989">
    <property type="entry name" value="PAS"/>
    <property type="match status" value="1"/>
</dbReference>
<dbReference type="InterPro" id="IPR004358">
    <property type="entry name" value="Sig_transdc_His_kin-like_C"/>
</dbReference>
<evidence type="ECO:0000256" key="13">
    <source>
        <dbReference type="ARBA" id="ARBA00023012"/>
    </source>
</evidence>
<dbReference type="Pfam" id="PF02518">
    <property type="entry name" value="HATPase_c"/>
    <property type="match status" value="1"/>
</dbReference>
<comment type="catalytic activity">
    <reaction evidence="1">
        <text>ATP + protein L-histidine = ADP + protein N-phospho-L-histidine.</text>
        <dbReference type="EC" id="2.7.13.3"/>
    </reaction>
</comment>
<dbReference type="Pfam" id="PF00072">
    <property type="entry name" value="Response_reg"/>
    <property type="match status" value="2"/>
</dbReference>
<evidence type="ECO:0000313" key="28">
    <source>
        <dbReference type="Proteomes" id="UP001152872"/>
    </source>
</evidence>
<reference evidence="27" key="1">
    <citation type="submission" date="2019-05" db="EMBL/GenBank/DDBJ databases">
        <title>Whole genome sequencing of Pseudanabaena catenata USMAC16.</title>
        <authorList>
            <person name="Khan Z."/>
            <person name="Omar W.M."/>
            <person name="Convey P."/>
            <person name="Merican F."/>
            <person name="Najimudin N."/>
        </authorList>
    </citation>
    <scope>NUCLEOTIDE SEQUENCE</scope>
    <source>
        <strain evidence="27">USMAC16</strain>
    </source>
</reference>
<dbReference type="GO" id="GO:0005886">
    <property type="term" value="C:plasma membrane"/>
    <property type="evidence" value="ECO:0007669"/>
    <property type="project" value="UniProtKB-SubCell"/>
</dbReference>
<dbReference type="PANTHER" id="PTHR45339:SF1">
    <property type="entry name" value="HYBRID SIGNAL TRANSDUCTION HISTIDINE KINASE J"/>
    <property type="match status" value="1"/>
</dbReference>
<dbReference type="CDD" id="cd00130">
    <property type="entry name" value="PAS"/>
    <property type="match status" value="1"/>
</dbReference>
<dbReference type="PROSITE" id="PS50894">
    <property type="entry name" value="HPT"/>
    <property type="match status" value="1"/>
</dbReference>
<evidence type="ECO:0000256" key="2">
    <source>
        <dbReference type="ARBA" id="ARBA00004651"/>
    </source>
</evidence>
<feature type="modified residue" description="Phosphohistidine" evidence="18">
    <location>
        <position position="1353"/>
    </location>
</feature>
<dbReference type="SUPFAM" id="SSF55781">
    <property type="entry name" value="GAF domain-like"/>
    <property type="match status" value="2"/>
</dbReference>
<dbReference type="InterPro" id="IPR036097">
    <property type="entry name" value="HisK_dim/P_sf"/>
</dbReference>
<evidence type="ECO:0000256" key="12">
    <source>
        <dbReference type="ARBA" id="ARBA00022989"/>
    </source>
</evidence>
<dbReference type="InterPro" id="IPR000014">
    <property type="entry name" value="PAS"/>
</dbReference>
<evidence type="ECO:0000259" key="23">
    <source>
        <dbReference type="PROSITE" id="PS50110"/>
    </source>
</evidence>
<comment type="caution">
    <text evidence="27">The sequence shown here is derived from an EMBL/GenBank/DDBJ whole genome shotgun (WGS) entry which is preliminary data.</text>
</comment>
<dbReference type="Gene3D" id="1.20.120.160">
    <property type="entry name" value="HPT domain"/>
    <property type="match status" value="1"/>
</dbReference>
<keyword evidence="8 20" id="KW-0812">Transmembrane</keyword>
<dbReference type="FunFam" id="1.10.287.130:FF:000002">
    <property type="entry name" value="Two-component osmosensing histidine kinase"/>
    <property type="match status" value="1"/>
</dbReference>
<name>A0A9X4RKF3_9CYAN</name>
<evidence type="ECO:0000256" key="18">
    <source>
        <dbReference type="PROSITE-ProRule" id="PRU00110"/>
    </source>
</evidence>
<evidence type="ECO:0000259" key="25">
    <source>
        <dbReference type="PROSITE" id="PS50113"/>
    </source>
</evidence>
<keyword evidence="9" id="KW-0547">Nucleotide-binding</keyword>
<evidence type="ECO:0000256" key="20">
    <source>
        <dbReference type="SAM" id="Phobius"/>
    </source>
</evidence>
<feature type="domain" description="Histidine kinase" evidence="22">
    <location>
        <begin position="752"/>
        <end position="973"/>
    </location>
</feature>
<dbReference type="PROSITE" id="PS50109">
    <property type="entry name" value="HIS_KIN"/>
    <property type="match status" value="1"/>
</dbReference>
<dbReference type="InterPro" id="IPR029016">
    <property type="entry name" value="GAF-like_dom_sf"/>
</dbReference>
<dbReference type="EMBL" id="VBTY01000022">
    <property type="protein sequence ID" value="MDG3493784.1"/>
    <property type="molecule type" value="Genomic_DNA"/>
</dbReference>
<evidence type="ECO:0000259" key="26">
    <source>
        <dbReference type="PROSITE" id="PS50894"/>
    </source>
</evidence>
<keyword evidence="28" id="KW-1185">Reference proteome</keyword>
<feature type="domain" description="PAS" evidence="24">
    <location>
        <begin position="422"/>
        <end position="493"/>
    </location>
</feature>
<keyword evidence="6 19" id="KW-0597">Phosphoprotein</keyword>
<dbReference type="Gene3D" id="3.30.450.40">
    <property type="match status" value="2"/>
</dbReference>
<dbReference type="InterPro" id="IPR011006">
    <property type="entry name" value="CheY-like_superfamily"/>
</dbReference>
<evidence type="ECO:0000259" key="22">
    <source>
        <dbReference type="PROSITE" id="PS50109"/>
    </source>
</evidence>
<dbReference type="FunFam" id="3.30.565.10:FF:000010">
    <property type="entry name" value="Sensor histidine kinase RcsC"/>
    <property type="match status" value="1"/>
</dbReference>
<dbReference type="SUPFAM" id="SSF55785">
    <property type="entry name" value="PYP-like sensor domain (PAS domain)"/>
    <property type="match status" value="1"/>
</dbReference>
<sequence>MIPAQEPPNELERVAALYQCKILDTEPEQGFDDITQLASQICQVPIALVSLIDKERQWFKSKVGLAATETPRRLAFCAHAILQDDIFIVPDTLKDERFADNPLVTDPPDIRFYAGVPIKTVDGYTLGTLCIIDTKPRELSKDQITALKALANQVRYIIETRRSFAGIGRLPMAKQPTVVNAKNPLKKFAAWIGIAASLAVGTGVIAFLNLRGLQESNLKYIQQEKELASIEIPLDRMRDFKVAQKEYFLRNNPENHKKYESLAKELAEDLQSIEKIIAGGNEGRSTSINSSHNSSQDREAHKKIILDVANYIRKELKASHQVVFLFRIAGTEVSQEQISGQHNSNDPELDEIKLEKLIASEREDISKRLKDETQNLIANATNFSLLTFISRLGVLGLLLYFVYNIYKEMNARRILESDIKHERDFSIAVLDTVDALVIVLDAEGKIIKFNRQCESITGYYFEEVRNQNFGNLFLSDEDRELVYSSFKSHSSQNSPCTYENFWRTKDGNRRCISWSTTALRSPENEVEYIIATGTDISDRRQVEEEVRLQNWRSLVFSQITLRIRQSLNIKDILRTTVEEVRRFLKADRVLVYRFDGEWEGKVVVESVEPPWIPTSNTDVKDTCFRQGLWENYRQGRKVVNDNISSSDMTDCYKELMAQFQVQANLVVPILEKEKLWGLLITHQCSEPRHWRNFEVDFVTELGNQVGIALYQATLLEQETLRREQLYLQNVELKEARHQAEIATKMKSAFLATMSHEIRTPMNAVLGMTGLLADTKLSPLQRDFVETVRISGENLLTLINEILDFSKLEANEMELEEISFDLNTCVEEVTDLLAMLAQEKKLELAALIHQNVPTYLCGDVARLRQILTNLVSNAIKFTLQGEVIIKVSLKEETESIAKIEFRVIDTGIGISLESQKKLFQPFTQVDASTTRKYGGTGLGLAICKQIVDLMGGEIGIDSEEGKGSQFWFQISFVKQSSAEIKQLEPRREVDLKDVRVLIVDDSETNCKILTYQLTAWQMRVDAVKNASHVISILQAAIAEGDRYQLAILDMQMPDLDGESLGSQIKADPNLKDTKLIMLTSLNQGGGINRVKELGFEFYLVKPIKQSRLLDVLMQVISTNPHYQNPVTGALRTADRPITRTSKLKILIAEDSLINQKVALHQLRSFGYDADVAGNGKEVLALLECIHYDIILMDCQMPEMDGYETTKAIRQLDSTKSKIAIVAMTANAMKEDRDRCLASGMNDYLSKPIRKEDLAHKLAEWEAKILAHSVIAPEGVSDRDSQSPINGTAPLEEPVNTYESLPLIDWTYIDSIADGSEEFKNELLQTYFQSTSKSLAQLELAIAENNYDEISKLSHSIKGASSNLGFLSIAAISYDLEQIGRNSKTGNTRYLLQKIREMFSLIQNS</sequence>
<dbReference type="GO" id="GO:0005524">
    <property type="term" value="F:ATP binding"/>
    <property type="evidence" value="ECO:0007669"/>
    <property type="project" value="UniProtKB-KW"/>
</dbReference>
<dbReference type="Proteomes" id="UP001152872">
    <property type="component" value="Unassembled WGS sequence"/>
</dbReference>
<dbReference type="InterPro" id="IPR003594">
    <property type="entry name" value="HATPase_dom"/>
</dbReference>
<keyword evidence="11" id="KW-0067">ATP-binding</keyword>
<evidence type="ECO:0000256" key="15">
    <source>
        <dbReference type="ARBA" id="ARBA00064003"/>
    </source>
</evidence>
<dbReference type="SMART" id="SM00086">
    <property type="entry name" value="PAC"/>
    <property type="match status" value="1"/>
</dbReference>
<dbReference type="PROSITE" id="PS50112">
    <property type="entry name" value="PAS"/>
    <property type="match status" value="1"/>
</dbReference>
<dbReference type="RefSeq" id="WP_009625837.1">
    <property type="nucleotide sequence ID" value="NZ_VBTY01000022.1"/>
</dbReference>
<dbReference type="CDD" id="cd17546">
    <property type="entry name" value="REC_hyHK_CKI1_RcsC-like"/>
    <property type="match status" value="1"/>
</dbReference>
<keyword evidence="13" id="KW-0902">Two-component regulatory system</keyword>
<evidence type="ECO:0000313" key="27">
    <source>
        <dbReference type="EMBL" id="MDG3493784.1"/>
    </source>
</evidence>
<evidence type="ECO:0000256" key="8">
    <source>
        <dbReference type="ARBA" id="ARBA00022692"/>
    </source>
</evidence>
<dbReference type="CDD" id="cd00082">
    <property type="entry name" value="HisKA"/>
    <property type="match status" value="1"/>
</dbReference>
<comment type="similarity">
    <text evidence="3">In the N-terminal section; belongs to the phytochrome family.</text>
</comment>
<dbReference type="Gene3D" id="3.40.50.2300">
    <property type="match status" value="2"/>
</dbReference>
<dbReference type="InterPro" id="IPR035965">
    <property type="entry name" value="PAS-like_dom_sf"/>
</dbReference>
<feature type="domain" description="Response regulatory" evidence="23">
    <location>
        <begin position="1143"/>
        <end position="1260"/>
    </location>
</feature>
<dbReference type="SMART" id="SM00065">
    <property type="entry name" value="GAF"/>
    <property type="match status" value="2"/>
</dbReference>
<dbReference type="PRINTS" id="PR00344">
    <property type="entry name" value="BCTRLSENSOR"/>
</dbReference>
<evidence type="ECO:0000256" key="14">
    <source>
        <dbReference type="ARBA" id="ARBA00023136"/>
    </source>
</evidence>
<dbReference type="InterPro" id="IPR005467">
    <property type="entry name" value="His_kinase_dom"/>
</dbReference>
<dbReference type="Pfam" id="PF00512">
    <property type="entry name" value="HisKA"/>
    <property type="match status" value="1"/>
</dbReference>
<dbReference type="SUPFAM" id="SSF52172">
    <property type="entry name" value="CheY-like"/>
    <property type="match status" value="2"/>
</dbReference>
<dbReference type="NCBIfam" id="TIGR00229">
    <property type="entry name" value="sensory_box"/>
    <property type="match status" value="1"/>
</dbReference>
<keyword evidence="7" id="KW-0808">Transferase</keyword>
<accession>A0A9X4RKF3</accession>
<comment type="subcellular location">
    <subcellularLocation>
        <location evidence="2">Cell membrane</location>
        <topology evidence="2">Multi-pass membrane protein</topology>
    </subcellularLocation>
</comment>
<feature type="domain" description="Phytochrome chromophore attachment site" evidence="21">
    <location>
        <begin position="568"/>
        <end position="704"/>
    </location>
</feature>
<dbReference type="InterPro" id="IPR036641">
    <property type="entry name" value="HPT_dom_sf"/>
</dbReference>
<dbReference type="PANTHER" id="PTHR45339">
    <property type="entry name" value="HYBRID SIGNAL TRANSDUCTION HISTIDINE KINASE J"/>
    <property type="match status" value="1"/>
</dbReference>
<dbReference type="SUPFAM" id="SSF55874">
    <property type="entry name" value="ATPase domain of HSP90 chaperone/DNA topoisomerase II/histidine kinase"/>
    <property type="match status" value="1"/>
</dbReference>
<dbReference type="InterPro" id="IPR008207">
    <property type="entry name" value="Sig_transdc_His_kin_Hpt_dom"/>
</dbReference>
<feature type="domain" description="PAC" evidence="25">
    <location>
        <begin position="496"/>
        <end position="548"/>
    </location>
</feature>
<organism evidence="27 28">
    <name type="scientific">Pseudanabaena catenata USMAC16</name>
    <dbReference type="NCBI Taxonomy" id="1855837"/>
    <lineage>
        <taxon>Bacteria</taxon>
        <taxon>Bacillati</taxon>
        <taxon>Cyanobacteriota</taxon>
        <taxon>Cyanophyceae</taxon>
        <taxon>Pseudanabaenales</taxon>
        <taxon>Pseudanabaenaceae</taxon>
        <taxon>Pseudanabaena</taxon>
    </lineage>
</organism>
<gene>
    <name evidence="27" type="ORF">FEV09_04365</name>
</gene>
<feature type="domain" description="HPt" evidence="26">
    <location>
        <begin position="1314"/>
        <end position="1403"/>
    </location>
</feature>
<dbReference type="SUPFAM" id="SSF47226">
    <property type="entry name" value="Histidine-containing phosphotransfer domain, HPT domain"/>
    <property type="match status" value="1"/>
</dbReference>
<feature type="modified residue" description="4-aspartylphosphate" evidence="19">
    <location>
        <position position="1192"/>
    </location>
</feature>
<dbReference type="CDD" id="cd16922">
    <property type="entry name" value="HATPase_EvgS-ArcB-TorS-like"/>
    <property type="match status" value="1"/>
</dbReference>
<evidence type="ECO:0000256" key="7">
    <source>
        <dbReference type="ARBA" id="ARBA00022679"/>
    </source>
</evidence>
<keyword evidence="10" id="KW-0418">Kinase</keyword>
<dbReference type="InterPro" id="IPR000700">
    <property type="entry name" value="PAS-assoc_C"/>
</dbReference>
<feature type="transmembrane region" description="Helical" evidence="20">
    <location>
        <begin position="376"/>
        <end position="403"/>
    </location>
</feature>
<keyword evidence="5" id="KW-1003">Cell membrane</keyword>
<evidence type="ECO:0000256" key="16">
    <source>
        <dbReference type="ARBA" id="ARBA00068150"/>
    </source>
</evidence>
<feature type="modified residue" description="4-aspartylphosphate" evidence="19">
    <location>
        <position position="1048"/>
    </location>
</feature>
<feature type="transmembrane region" description="Helical" evidence="20">
    <location>
        <begin position="188"/>
        <end position="210"/>
    </location>
</feature>
<dbReference type="EC" id="2.7.13.3" evidence="4"/>
<evidence type="ECO:0000256" key="9">
    <source>
        <dbReference type="ARBA" id="ARBA00022741"/>
    </source>
</evidence>
<keyword evidence="12 20" id="KW-1133">Transmembrane helix</keyword>
<keyword evidence="14 20" id="KW-0472">Membrane</keyword>
<dbReference type="SMART" id="SM00387">
    <property type="entry name" value="HATPase_c"/>
    <property type="match status" value="1"/>
</dbReference>
<evidence type="ECO:0000256" key="3">
    <source>
        <dbReference type="ARBA" id="ARBA00006402"/>
    </source>
</evidence>
<evidence type="ECO:0000259" key="24">
    <source>
        <dbReference type="PROSITE" id="PS50112"/>
    </source>
</evidence>
<evidence type="ECO:0000259" key="21">
    <source>
        <dbReference type="PROSITE" id="PS50046"/>
    </source>
</evidence>
<dbReference type="InterPro" id="IPR013767">
    <property type="entry name" value="PAS_fold"/>
</dbReference>
<evidence type="ECO:0000256" key="5">
    <source>
        <dbReference type="ARBA" id="ARBA00022475"/>
    </source>
</evidence>
<dbReference type="SMART" id="SM00388">
    <property type="entry name" value="HisKA"/>
    <property type="match status" value="1"/>
</dbReference>
<evidence type="ECO:0000256" key="17">
    <source>
        <dbReference type="ARBA" id="ARBA00074306"/>
    </source>
</evidence>
<dbReference type="CDD" id="cd00156">
    <property type="entry name" value="REC"/>
    <property type="match status" value="1"/>
</dbReference>
<dbReference type="SMART" id="SM00091">
    <property type="entry name" value="PAS"/>
    <property type="match status" value="1"/>
</dbReference>
<dbReference type="Gene3D" id="3.30.565.10">
    <property type="entry name" value="Histidine kinase-like ATPase, C-terminal domain"/>
    <property type="match status" value="1"/>
</dbReference>
<dbReference type="PROSITE" id="PS50046">
    <property type="entry name" value="PHYTOCHROME_2"/>
    <property type="match status" value="1"/>
</dbReference>
<dbReference type="InterPro" id="IPR003661">
    <property type="entry name" value="HisK_dim/P_dom"/>
</dbReference>
<evidence type="ECO:0000256" key="19">
    <source>
        <dbReference type="PROSITE-ProRule" id="PRU00169"/>
    </source>
</evidence>
<dbReference type="Gene3D" id="1.10.287.130">
    <property type="match status" value="1"/>
</dbReference>
<dbReference type="InterPro" id="IPR016132">
    <property type="entry name" value="Phyto_chromo_attachment"/>
</dbReference>
<dbReference type="SMART" id="SM00448">
    <property type="entry name" value="REC"/>
    <property type="match status" value="2"/>
</dbReference>
<feature type="domain" description="Response regulatory" evidence="23">
    <location>
        <begin position="994"/>
        <end position="1115"/>
    </location>
</feature>
<evidence type="ECO:0000256" key="1">
    <source>
        <dbReference type="ARBA" id="ARBA00000085"/>
    </source>
</evidence>
<dbReference type="InterPro" id="IPR036890">
    <property type="entry name" value="HATPase_C_sf"/>
</dbReference>
<dbReference type="InterPro" id="IPR001610">
    <property type="entry name" value="PAC"/>
</dbReference>